<dbReference type="CDD" id="cd00156">
    <property type="entry name" value="REC"/>
    <property type="match status" value="2"/>
</dbReference>
<dbReference type="AlphaFoldDB" id="A0A2S5KM49"/>
<dbReference type="InterPro" id="IPR001789">
    <property type="entry name" value="Sig_transdc_resp-reg_receiver"/>
</dbReference>
<evidence type="ECO:0000256" key="1">
    <source>
        <dbReference type="ARBA" id="ARBA00012528"/>
    </source>
</evidence>
<keyword evidence="2" id="KW-0902">Two-component regulatory system</keyword>
<name>A0A2S5KM49_9PROT</name>
<dbReference type="EMBL" id="PRLP01000082">
    <property type="protein sequence ID" value="PPC75609.1"/>
    <property type="molecule type" value="Genomic_DNA"/>
</dbReference>
<evidence type="ECO:0000256" key="4">
    <source>
        <dbReference type="PROSITE-ProRule" id="PRU00110"/>
    </source>
</evidence>
<dbReference type="Gene3D" id="3.40.50.2300">
    <property type="match status" value="2"/>
</dbReference>
<dbReference type="CDD" id="cd01949">
    <property type="entry name" value="GGDEF"/>
    <property type="match status" value="1"/>
</dbReference>
<dbReference type="InterPro" id="IPR036641">
    <property type="entry name" value="HPT_dom_sf"/>
</dbReference>
<dbReference type="GO" id="GO:0052621">
    <property type="term" value="F:diguanylate cyclase activity"/>
    <property type="evidence" value="ECO:0007669"/>
    <property type="project" value="UniProtKB-EC"/>
</dbReference>
<evidence type="ECO:0000259" key="8">
    <source>
        <dbReference type="PROSITE" id="PS50894"/>
    </source>
</evidence>
<dbReference type="InterPro" id="IPR000160">
    <property type="entry name" value="GGDEF_dom"/>
</dbReference>
<evidence type="ECO:0000256" key="2">
    <source>
        <dbReference type="ARBA" id="ARBA00023012"/>
    </source>
</evidence>
<evidence type="ECO:0000259" key="7">
    <source>
        <dbReference type="PROSITE" id="PS50887"/>
    </source>
</evidence>
<dbReference type="PROSITE" id="PS50887">
    <property type="entry name" value="GGDEF"/>
    <property type="match status" value="1"/>
</dbReference>
<dbReference type="OrthoDB" id="9812260at2"/>
<dbReference type="PROSITE" id="PS50894">
    <property type="entry name" value="HPT"/>
    <property type="match status" value="1"/>
</dbReference>
<dbReference type="PROSITE" id="PS50110">
    <property type="entry name" value="RESPONSE_REGULATORY"/>
    <property type="match status" value="2"/>
</dbReference>
<dbReference type="Gene3D" id="1.20.120.160">
    <property type="entry name" value="HPT domain"/>
    <property type="match status" value="1"/>
</dbReference>
<evidence type="ECO:0000256" key="5">
    <source>
        <dbReference type="PROSITE-ProRule" id="PRU00169"/>
    </source>
</evidence>
<reference evidence="9 10" key="1">
    <citation type="submission" date="2018-02" db="EMBL/GenBank/DDBJ databases">
        <title>novel marine gammaproteobacteria from coastal saline agro ecosystem.</title>
        <authorList>
            <person name="Krishnan R."/>
            <person name="Ramesh Kumar N."/>
        </authorList>
    </citation>
    <scope>NUCLEOTIDE SEQUENCE [LARGE SCALE GENOMIC DNA]</scope>
    <source>
        <strain evidence="9 10">228</strain>
    </source>
</reference>
<keyword evidence="5" id="KW-0597">Phosphoprotein</keyword>
<dbReference type="InterPro" id="IPR011006">
    <property type="entry name" value="CheY-like_superfamily"/>
</dbReference>
<dbReference type="Pfam" id="PF00072">
    <property type="entry name" value="Response_reg"/>
    <property type="match status" value="2"/>
</dbReference>
<dbReference type="GO" id="GO:0043709">
    <property type="term" value="P:cell adhesion involved in single-species biofilm formation"/>
    <property type="evidence" value="ECO:0007669"/>
    <property type="project" value="TreeGrafter"/>
</dbReference>
<dbReference type="FunFam" id="3.30.70.270:FF:000001">
    <property type="entry name" value="Diguanylate cyclase domain protein"/>
    <property type="match status" value="1"/>
</dbReference>
<dbReference type="GO" id="GO:0004672">
    <property type="term" value="F:protein kinase activity"/>
    <property type="evidence" value="ECO:0007669"/>
    <property type="project" value="UniProtKB-ARBA"/>
</dbReference>
<feature type="modified residue" description="Phosphohistidine" evidence="4">
    <location>
        <position position="57"/>
    </location>
</feature>
<dbReference type="EC" id="2.7.7.65" evidence="1"/>
<evidence type="ECO:0000259" key="6">
    <source>
        <dbReference type="PROSITE" id="PS50110"/>
    </source>
</evidence>
<dbReference type="SUPFAM" id="SSF52172">
    <property type="entry name" value="CheY-like"/>
    <property type="match status" value="2"/>
</dbReference>
<dbReference type="SMART" id="SM00448">
    <property type="entry name" value="REC"/>
    <property type="match status" value="2"/>
</dbReference>
<evidence type="ECO:0000313" key="10">
    <source>
        <dbReference type="Proteomes" id="UP000238196"/>
    </source>
</evidence>
<feature type="domain" description="Response regulatory" evidence="6">
    <location>
        <begin position="257"/>
        <end position="373"/>
    </location>
</feature>
<dbReference type="GO" id="GO:0000160">
    <property type="term" value="P:phosphorelay signal transduction system"/>
    <property type="evidence" value="ECO:0007669"/>
    <property type="project" value="UniProtKB-KW"/>
</dbReference>
<dbReference type="SUPFAM" id="SSF47226">
    <property type="entry name" value="Histidine-containing phosphotransfer domain, HPT domain"/>
    <property type="match status" value="1"/>
</dbReference>
<dbReference type="InterPro" id="IPR050469">
    <property type="entry name" value="Diguanylate_Cyclase"/>
</dbReference>
<organism evidence="9 10">
    <name type="scientific">Proteobacteria bacterium 228</name>
    <dbReference type="NCBI Taxonomy" id="2083153"/>
    <lineage>
        <taxon>Bacteria</taxon>
        <taxon>Pseudomonadati</taxon>
        <taxon>Pseudomonadota</taxon>
    </lineage>
</organism>
<feature type="domain" description="Response regulatory" evidence="6">
    <location>
        <begin position="134"/>
        <end position="248"/>
    </location>
</feature>
<evidence type="ECO:0000256" key="3">
    <source>
        <dbReference type="ARBA" id="ARBA00034247"/>
    </source>
</evidence>
<feature type="domain" description="HPt" evidence="8">
    <location>
        <begin position="9"/>
        <end position="113"/>
    </location>
</feature>
<feature type="modified residue" description="4-aspartylphosphate" evidence="5">
    <location>
        <position position="183"/>
    </location>
</feature>
<comment type="catalytic activity">
    <reaction evidence="3">
        <text>2 GTP = 3',3'-c-di-GMP + 2 diphosphate</text>
        <dbReference type="Rhea" id="RHEA:24898"/>
        <dbReference type="ChEBI" id="CHEBI:33019"/>
        <dbReference type="ChEBI" id="CHEBI:37565"/>
        <dbReference type="ChEBI" id="CHEBI:58805"/>
        <dbReference type="EC" id="2.7.7.65"/>
    </reaction>
</comment>
<sequence length="546" mass="61091">MIDERGAELQQQLQLLVEQFIAHLRNEIPDLQLLATSLPGAGASTREALADLRQRLHRLAGSAGTYGFEQLGQDCRRLEQQTDQLLTLDSLGQEQLQRLAQAMHTLSVPQPTAPQSLTSLLTPEPVPEQQEDTLLYILEAEQEMADSLQKTLTNFGYRVQLFADEEQLHQACLKQRPHALIVDFDHHPQLNKAAMLSHGQASTSVPLFILASQDDFATQLKAASAGASGFLSKPVNFSALENSLERYFRRQTDEPYRVLIIDDDHELSTRYALILRAAGMMVEVLDNPADIYPTLMRFHPEIILLDVNMPECPGPYLAQIIRFHDELLQIAIVYVSGVVDAHRQMDALLRAGDDFITKPVGDQTLITTVFARVRRARTLANSLSRDSLTGLITHANIKEQVVLETERARRFDKVTSVVMLDIDHFKRVNDTYGHLTGDNVIRTLANMLRQRLRKIDSIGRYGGEEFALVMPQSNSEDAARVIDQIREDFAKLQFQAGGDETFTVTFSAGITDTSSPIESKQVLEVADRALYAAKTAGRNQVKVLLE</sequence>
<dbReference type="InterPro" id="IPR029787">
    <property type="entry name" value="Nucleotide_cyclase"/>
</dbReference>
<evidence type="ECO:0000313" key="9">
    <source>
        <dbReference type="EMBL" id="PPC75609.1"/>
    </source>
</evidence>
<dbReference type="PANTHER" id="PTHR45138:SF9">
    <property type="entry name" value="DIGUANYLATE CYCLASE DGCM-RELATED"/>
    <property type="match status" value="1"/>
</dbReference>
<dbReference type="SMART" id="SM00267">
    <property type="entry name" value="GGDEF"/>
    <property type="match status" value="1"/>
</dbReference>
<dbReference type="InterPro" id="IPR043128">
    <property type="entry name" value="Rev_trsase/Diguanyl_cyclase"/>
</dbReference>
<feature type="domain" description="GGDEF" evidence="7">
    <location>
        <begin position="413"/>
        <end position="546"/>
    </location>
</feature>
<dbReference type="GO" id="GO:0005886">
    <property type="term" value="C:plasma membrane"/>
    <property type="evidence" value="ECO:0007669"/>
    <property type="project" value="TreeGrafter"/>
</dbReference>
<dbReference type="InterPro" id="IPR008207">
    <property type="entry name" value="Sig_transdc_His_kin_Hpt_dom"/>
</dbReference>
<dbReference type="PANTHER" id="PTHR45138">
    <property type="entry name" value="REGULATORY COMPONENTS OF SENSORY TRANSDUCTION SYSTEM"/>
    <property type="match status" value="1"/>
</dbReference>
<protein>
    <recommendedName>
        <fullName evidence="1">diguanylate cyclase</fullName>
        <ecNumber evidence="1">2.7.7.65</ecNumber>
    </recommendedName>
</protein>
<comment type="caution">
    <text evidence="9">The sequence shown here is derived from an EMBL/GenBank/DDBJ whole genome shotgun (WGS) entry which is preliminary data.</text>
</comment>
<dbReference type="Pfam" id="PF01627">
    <property type="entry name" value="Hpt"/>
    <property type="match status" value="1"/>
</dbReference>
<dbReference type="Pfam" id="PF00990">
    <property type="entry name" value="GGDEF"/>
    <property type="match status" value="1"/>
</dbReference>
<accession>A0A2S5KM49</accession>
<dbReference type="GO" id="GO:1902201">
    <property type="term" value="P:negative regulation of bacterial-type flagellum-dependent cell motility"/>
    <property type="evidence" value="ECO:0007669"/>
    <property type="project" value="TreeGrafter"/>
</dbReference>
<dbReference type="SUPFAM" id="SSF55073">
    <property type="entry name" value="Nucleotide cyclase"/>
    <property type="match status" value="1"/>
</dbReference>
<dbReference type="CDD" id="cd00088">
    <property type="entry name" value="HPT"/>
    <property type="match status" value="1"/>
</dbReference>
<dbReference type="NCBIfam" id="TIGR00254">
    <property type="entry name" value="GGDEF"/>
    <property type="match status" value="1"/>
</dbReference>
<dbReference type="Proteomes" id="UP000238196">
    <property type="component" value="Unassembled WGS sequence"/>
</dbReference>
<feature type="modified residue" description="4-aspartylphosphate" evidence="5">
    <location>
        <position position="306"/>
    </location>
</feature>
<proteinExistence type="predicted"/>
<dbReference type="Gene3D" id="3.30.70.270">
    <property type="match status" value="1"/>
</dbReference>
<gene>
    <name evidence="9" type="ORF">C4K68_19610</name>
</gene>